<comment type="caution">
    <text evidence="8">The sequence shown here is derived from an EMBL/GenBank/DDBJ whole genome shotgun (WGS) entry which is preliminary data.</text>
</comment>
<dbReference type="Pfam" id="PF00596">
    <property type="entry name" value="Aldolase_II"/>
    <property type="match status" value="1"/>
</dbReference>
<keyword evidence="3 6" id="KW-0862">Zinc</keyword>
<evidence type="ECO:0000256" key="5">
    <source>
        <dbReference type="ARBA" id="ARBA00023239"/>
    </source>
</evidence>
<dbReference type="EMBL" id="LUUH01000057">
    <property type="protein sequence ID" value="OAI03464.1"/>
    <property type="molecule type" value="Genomic_DNA"/>
</dbReference>
<comment type="cofactor">
    <cofactor evidence="6">
        <name>Zn(2+)</name>
        <dbReference type="ChEBI" id="CHEBI:29105"/>
    </cofactor>
    <text evidence="6">Binds 1 zinc ion per subunit.</text>
</comment>
<comment type="function">
    <text evidence="6">Catalyzes the dehydration of methylthioribulose-1-phosphate (MTRu-1-P) into 2,3-diketo-5-methylthiopentyl-1-phosphate (DK-MTP-1-P).</text>
</comment>
<sequence length="217" mass="24266">MLLQSAKHSMTAKTDEFFRKADQLIAAGRFIDSKGWVPATSGNFSAKLSDGNIAITVSGRHKGRLQADDIMLIDSKGRSLDGKKPSAETLLHTSLYQRFPDVQAVLHPHSINATLTARLFKHEIVLKDYELLKAFTGIDTHETRISIPIFGNDQDIPRLAGKVENYLDRHDHAVYGYIIAGHGFYTWGASVDDALRHLEALEFLFDVEIRLHGVTRL</sequence>
<keyword evidence="5 6" id="KW-0456">Lyase</keyword>
<evidence type="ECO:0000313" key="8">
    <source>
        <dbReference type="EMBL" id="OAI03464.1"/>
    </source>
</evidence>
<organism evidence="8 9">
    <name type="scientific">Methylomonas methanica</name>
    <dbReference type="NCBI Taxonomy" id="421"/>
    <lineage>
        <taxon>Bacteria</taxon>
        <taxon>Pseudomonadati</taxon>
        <taxon>Pseudomonadota</taxon>
        <taxon>Gammaproteobacteria</taxon>
        <taxon>Methylococcales</taxon>
        <taxon>Methylococcaceae</taxon>
        <taxon>Methylomonas</taxon>
    </lineage>
</organism>
<dbReference type="GO" id="GO:0046570">
    <property type="term" value="F:methylthioribulose 1-phosphate dehydratase activity"/>
    <property type="evidence" value="ECO:0007669"/>
    <property type="project" value="UniProtKB-UniRule"/>
</dbReference>
<comment type="pathway">
    <text evidence="6">Amino-acid biosynthesis; L-methionine biosynthesis via salvage pathway; L-methionine from S-methyl-5-thio-alpha-D-ribose 1-phosphate: step 2/6.</text>
</comment>
<comment type="similarity">
    <text evidence="6">Belongs to the aldolase class II family. MtnB subfamily.</text>
</comment>
<evidence type="ECO:0000313" key="9">
    <source>
        <dbReference type="Proteomes" id="UP000077763"/>
    </source>
</evidence>
<evidence type="ECO:0000256" key="6">
    <source>
        <dbReference type="HAMAP-Rule" id="MF_01677"/>
    </source>
</evidence>
<dbReference type="Proteomes" id="UP000077763">
    <property type="component" value="Unassembled WGS sequence"/>
</dbReference>
<proteinExistence type="inferred from homology"/>
<dbReference type="PANTHER" id="PTHR22789:SF0">
    <property type="entry name" value="3-OXO-TETRONATE 4-PHOSPHATE DECARBOXYLASE-RELATED"/>
    <property type="match status" value="1"/>
</dbReference>
<dbReference type="NCBIfam" id="TIGR03328">
    <property type="entry name" value="salvage_mtnB"/>
    <property type="match status" value="1"/>
</dbReference>
<dbReference type="PANTHER" id="PTHR22789">
    <property type="entry name" value="FUCULOSE PHOSPHATE ALDOLASE"/>
    <property type="match status" value="1"/>
</dbReference>
<evidence type="ECO:0000259" key="7">
    <source>
        <dbReference type="SMART" id="SM01007"/>
    </source>
</evidence>
<dbReference type="SMART" id="SM01007">
    <property type="entry name" value="Aldolase_II"/>
    <property type="match status" value="1"/>
</dbReference>
<feature type="binding site" evidence="6">
    <location>
        <position position="107"/>
    </location>
    <ligand>
        <name>Zn(2+)</name>
        <dbReference type="ChEBI" id="CHEBI:29105"/>
    </ligand>
</feature>
<dbReference type="AlphaFoldDB" id="A0A177MD50"/>
<dbReference type="InterPro" id="IPR001303">
    <property type="entry name" value="Aldolase_II/adducin_N"/>
</dbReference>
<evidence type="ECO:0000256" key="2">
    <source>
        <dbReference type="ARBA" id="ARBA00022723"/>
    </source>
</evidence>
<evidence type="ECO:0000256" key="4">
    <source>
        <dbReference type="ARBA" id="ARBA00023167"/>
    </source>
</evidence>
<protein>
    <recommendedName>
        <fullName evidence="6">Methylthioribulose-1-phosphate dehydratase</fullName>
        <shortName evidence="6">MTRu-1-P dehydratase</shortName>
        <ecNumber evidence="6">4.2.1.109</ecNumber>
    </recommendedName>
</protein>
<dbReference type="Gene3D" id="3.40.225.10">
    <property type="entry name" value="Class II aldolase/adducin N-terminal domain"/>
    <property type="match status" value="1"/>
</dbReference>
<keyword evidence="1 6" id="KW-0028">Amino-acid biosynthesis</keyword>
<dbReference type="HAMAP" id="MF_01677">
    <property type="entry name" value="Salvage_MtnB"/>
    <property type="match status" value="1"/>
</dbReference>
<name>A0A177MD50_METMH</name>
<keyword evidence="2 6" id="KW-0479">Metal-binding</keyword>
<accession>A0A177MD50</accession>
<dbReference type="GO" id="GO:0005829">
    <property type="term" value="C:cytosol"/>
    <property type="evidence" value="ECO:0007669"/>
    <property type="project" value="TreeGrafter"/>
</dbReference>
<dbReference type="UniPathway" id="UPA00904">
    <property type="reaction ID" value="UER00875"/>
</dbReference>
<evidence type="ECO:0000256" key="3">
    <source>
        <dbReference type="ARBA" id="ARBA00022833"/>
    </source>
</evidence>
<comment type="catalytic activity">
    <reaction evidence="6">
        <text>5-(methylsulfanyl)-D-ribulose 1-phosphate = 5-methylsulfanyl-2,3-dioxopentyl phosphate + H2O</text>
        <dbReference type="Rhea" id="RHEA:15549"/>
        <dbReference type="ChEBI" id="CHEBI:15377"/>
        <dbReference type="ChEBI" id="CHEBI:58548"/>
        <dbReference type="ChEBI" id="CHEBI:58828"/>
        <dbReference type="EC" id="4.2.1.109"/>
    </reaction>
</comment>
<dbReference type="EC" id="4.2.1.109" evidence="6"/>
<dbReference type="SUPFAM" id="SSF53639">
    <property type="entry name" value="AraD/HMP-PK domain-like"/>
    <property type="match status" value="1"/>
</dbReference>
<keyword evidence="4 6" id="KW-0486">Methionine biosynthesis</keyword>
<dbReference type="InterPro" id="IPR050197">
    <property type="entry name" value="Aldolase_class_II_sugar_metab"/>
</dbReference>
<reference evidence="8 9" key="1">
    <citation type="submission" date="2016-03" db="EMBL/GenBank/DDBJ databases">
        <authorList>
            <person name="Ploux O."/>
        </authorList>
    </citation>
    <scope>NUCLEOTIDE SEQUENCE [LARGE SCALE GENOMIC DNA]</scope>
    <source>
        <strain evidence="8 9">R-45371</strain>
    </source>
</reference>
<dbReference type="NCBIfam" id="NF006672">
    <property type="entry name" value="PRK09220.1"/>
    <property type="match status" value="1"/>
</dbReference>
<feature type="domain" description="Class II aldolase/adducin N-terminal" evidence="7">
    <location>
        <begin position="22"/>
        <end position="209"/>
    </location>
</feature>
<dbReference type="GO" id="GO:0016832">
    <property type="term" value="F:aldehyde-lyase activity"/>
    <property type="evidence" value="ECO:0007669"/>
    <property type="project" value="TreeGrafter"/>
</dbReference>
<dbReference type="InterPro" id="IPR036409">
    <property type="entry name" value="Aldolase_II/adducin_N_sf"/>
</dbReference>
<dbReference type="InterPro" id="IPR017714">
    <property type="entry name" value="MethylthioRu-1-P_deHdtase_MtnB"/>
</dbReference>
<dbReference type="GO" id="GO:0008270">
    <property type="term" value="F:zinc ion binding"/>
    <property type="evidence" value="ECO:0007669"/>
    <property type="project" value="UniProtKB-UniRule"/>
</dbReference>
<feature type="binding site" evidence="6">
    <location>
        <position position="109"/>
    </location>
    <ligand>
        <name>Zn(2+)</name>
        <dbReference type="ChEBI" id="CHEBI:29105"/>
    </ligand>
</feature>
<dbReference type="GO" id="GO:0019509">
    <property type="term" value="P:L-methionine salvage from methylthioadenosine"/>
    <property type="evidence" value="ECO:0007669"/>
    <property type="project" value="UniProtKB-UniRule"/>
</dbReference>
<gene>
    <name evidence="6" type="primary">mtnB</name>
    <name evidence="8" type="ORF">A1353_14555</name>
</gene>
<dbReference type="GO" id="GO:0019323">
    <property type="term" value="P:pentose catabolic process"/>
    <property type="evidence" value="ECO:0007669"/>
    <property type="project" value="TreeGrafter"/>
</dbReference>
<evidence type="ECO:0000256" key="1">
    <source>
        <dbReference type="ARBA" id="ARBA00022605"/>
    </source>
</evidence>